<dbReference type="Proteomes" id="UP001374584">
    <property type="component" value="Unassembled WGS sequence"/>
</dbReference>
<accession>A0AAN9RDS9</accession>
<dbReference type="AlphaFoldDB" id="A0AAN9RDS9"/>
<keyword evidence="2" id="KW-1185">Reference proteome</keyword>
<evidence type="ECO:0000313" key="2">
    <source>
        <dbReference type="Proteomes" id="UP001374584"/>
    </source>
</evidence>
<gene>
    <name evidence="1" type="ORF">VNO80_09547</name>
</gene>
<protein>
    <submittedName>
        <fullName evidence="1">Uncharacterized protein</fullName>
    </submittedName>
</protein>
<sequence>MHVGVSAEALFCNVPFKYVMTKVDLLQYYPCHVVDELSLSSWVCLVAWYSVEKQSKGRVEVEEVKNITFL</sequence>
<organism evidence="1 2">
    <name type="scientific">Phaseolus coccineus</name>
    <name type="common">Scarlet runner bean</name>
    <name type="synonym">Phaseolus multiflorus</name>
    <dbReference type="NCBI Taxonomy" id="3886"/>
    <lineage>
        <taxon>Eukaryota</taxon>
        <taxon>Viridiplantae</taxon>
        <taxon>Streptophyta</taxon>
        <taxon>Embryophyta</taxon>
        <taxon>Tracheophyta</taxon>
        <taxon>Spermatophyta</taxon>
        <taxon>Magnoliopsida</taxon>
        <taxon>eudicotyledons</taxon>
        <taxon>Gunneridae</taxon>
        <taxon>Pentapetalae</taxon>
        <taxon>rosids</taxon>
        <taxon>fabids</taxon>
        <taxon>Fabales</taxon>
        <taxon>Fabaceae</taxon>
        <taxon>Papilionoideae</taxon>
        <taxon>50 kb inversion clade</taxon>
        <taxon>NPAAA clade</taxon>
        <taxon>indigoferoid/millettioid clade</taxon>
        <taxon>Phaseoleae</taxon>
        <taxon>Phaseolus</taxon>
    </lineage>
</organism>
<name>A0AAN9RDS9_PHACN</name>
<comment type="caution">
    <text evidence="1">The sequence shown here is derived from an EMBL/GenBank/DDBJ whole genome shotgun (WGS) entry which is preliminary data.</text>
</comment>
<evidence type="ECO:0000313" key="1">
    <source>
        <dbReference type="EMBL" id="KAK7367534.1"/>
    </source>
</evidence>
<proteinExistence type="predicted"/>
<reference evidence="1 2" key="1">
    <citation type="submission" date="2024-01" db="EMBL/GenBank/DDBJ databases">
        <title>The genomes of 5 underutilized Papilionoideae crops provide insights into root nodulation and disease resistanc.</title>
        <authorList>
            <person name="Jiang F."/>
        </authorList>
    </citation>
    <scope>NUCLEOTIDE SEQUENCE [LARGE SCALE GENOMIC DNA]</scope>
    <source>
        <strain evidence="1">JINMINGXINNONG_FW02</strain>
        <tissue evidence="1">Leaves</tissue>
    </source>
</reference>
<dbReference type="EMBL" id="JAYMYR010000004">
    <property type="protein sequence ID" value="KAK7367534.1"/>
    <property type="molecule type" value="Genomic_DNA"/>
</dbReference>